<sequence length="966" mass="108586">MDQPPWTLKQQQSVATELERGDELLNNGNCDNLLETADINFNNSVNKCDRKLMENDLEAAISEKSKIKIQNILNEVNTLIPIEKLLLYLKLPSESANNVDPLRQPLNPLGSRTEITQTIMWIKTHLEEDPEISLQKKGVYDEYSAFCENKNIKPLSTADFGKVMKQVYPRVRPRRLGDMTSNINSNRHRETIRKIQQKYEGNQKRKMQMSQSKSEQKYRSKKAKLQQPIPTVASTDIKSTSVSPLMTVTVTSTTSICERKTSPPQGLKPVCDKSLDFTNLHTLPDFSSFQRPCGGSGDRAPEVAVTAAVTTTTSDQCSLTANTTPIGKVAIPRLTTKQQLHQQQQSPVLLQSPLRTAKNTKYKHIQPKPEQCDIATYNPQQSPSTSVGGAAEPRSQDINVGKSKRTIKKEEQNCAPSLDDDHTSELFTRERLISISNVDKDALDDYLGTNNSQENEELMSYFDQDNHEQDNPDQDTQESSKDKKLSQLRLLLEQNCPTIYPGVPETANVRSNTGNFVKITKHKQQDVISLIPTVQVNTTARRRVSFDTHTHDDIPPSPNTRRKNFSFTPISPGSHSPTGRQSKCSSTNASPFVSPRNTPIPRARGNSHPYPLNSSISVRKQFNLSKKSKHELELTIDHNNIKELCKNQVNLPMSAPPSPKTNLLQNLLNSGPKFNYAPNYCSQSGVQAIDQLSPEVSTLLSRNIQSNPEQSTHRSQSVPLNVDPVFNHASFTNQTAINEFNEIDTFPDTNHINVNKIIDTIGQTNLEPFLEQTKLISQNDYIDEAINIQIDAENFCQSENLPNLRERIQNLATDATDMAFLRCNPSRSVPSTPVPHLKANIDSIKQEINYSSRSYPSTPLANESFKYNQTQDYLLNGQPIKEKIASDVNVEMNFLGTMIEKNEMVFDATEVFNDANLNLIPSEHKTNFSFGQISDENNYGAKQNDPILNQESDIENDYFRNDINGT</sequence>
<comment type="caution">
    <text evidence="1">The sequence shown here is derived from an EMBL/GenBank/DDBJ whole genome shotgun (WGS) entry which is preliminary data.</text>
</comment>
<dbReference type="Proteomes" id="UP001056778">
    <property type="component" value="Chromosome 2"/>
</dbReference>
<protein>
    <submittedName>
        <fullName evidence="1">Rfx transcription factor family</fullName>
    </submittedName>
</protein>
<evidence type="ECO:0000313" key="1">
    <source>
        <dbReference type="EMBL" id="KAI4467902.1"/>
    </source>
</evidence>
<gene>
    <name evidence="1" type="ORF">MML48_2g00008626</name>
</gene>
<name>A0ACB9TM29_HOLOL</name>
<reference evidence="1" key="1">
    <citation type="submission" date="2022-04" db="EMBL/GenBank/DDBJ databases">
        <title>Chromosome-scale genome assembly of Holotrichia oblita Faldermann.</title>
        <authorList>
            <person name="Rongchong L."/>
        </authorList>
    </citation>
    <scope>NUCLEOTIDE SEQUENCE</scope>
    <source>
        <strain evidence="1">81SQS9</strain>
    </source>
</reference>
<accession>A0ACB9TM29</accession>
<dbReference type="EMBL" id="CM043016">
    <property type="protein sequence ID" value="KAI4467902.1"/>
    <property type="molecule type" value="Genomic_DNA"/>
</dbReference>
<organism evidence="1 2">
    <name type="scientific">Holotrichia oblita</name>
    <name type="common">Chafer beetle</name>
    <dbReference type="NCBI Taxonomy" id="644536"/>
    <lineage>
        <taxon>Eukaryota</taxon>
        <taxon>Metazoa</taxon>
        <taxon>Ecdysozoa</taxon>
        <taxon>Arthropoda</taxon>
        <taxon>Hexapoda</taxon>
        <taxon>Insecta</taxon>
        <taxon>Pterygota</taxon>
        <taxon>Neoptera</taxon>
        <taxon>Endopterygota</taxon>
        <taxon>Coleoptera</taxon>
        <taxon>Polyphaga</taxon>
        <taxon>Scarabaeiformia</taxon>
        <taxon>Scarabaeidae</taxon>
        <taxon>Melolonthinae</taxon>
        <taxon>Holotrichia</taxon>
    </lineage>
</organism>
<proteinExistence type="predicted"/>
<evidence type="ECO:0000313" key="2">
    <source>
        <dbReference type="Proteomes" id="UP001056778"/>
    </source>
</evidence>
<keyword evidence="2" id="KW-1185">Reference proteome</keyword>